<dbReference type="Proteomes" id="UP000639274">
    <property type="component" value="Chromosome"/>
</dbReference>
<dbReference type="GO" id="GO:0016874">
    <property type="term" value="F:ligase activity"/>
    <property type="evidence" value="ECO:0007669"/>
    <property type="project" value="UniProtKB-KW"/>
</dbReference>
<dbReference type="GO" id="GO:0071766">
    <property type="term" value="P:Actinobacterium-type cell wall biogenesis"/>
    <property type="evidence" value="ECO:0007669"/>
    <property type="project" value="UniProtKB-ARBA"/>
</dbReference>
<dbReference type="FunFam" id="3.40.50.12780:FF:000013">
    <property type="entry name" value="Long-chain-fatty-acid--AMP ligase FadD32"/>
    <property type="match status" value="1"/>
</dbReference>
<sequence>MVVAAREIPDSNLSSISSAHPDAATNWVDLLLDRSVHRQHSPVYTFLENGEDAAETINYGEFCDRVLALAARLRLHCAPRDRVLLLYPPCIDYMVGFFACLCADLVAVPLFPPRSAKHNLRIEAIARDCRPQVALYSSRRQAHRHAAIAEQPALAAMQFICSDDVALGEAAQWAHPGVGADAIAFLQYTSGSTGLPKGVMVSHANLLHNQRMLQASYQTSQDTALVSWLPIYHDMGLIAKMLASVWLGSHAVFMTPAVFLQRPFRWLQAISRYRGYLSGGPNFAFDLCVDKVTEAQREELDLSSWKVAFSGAEPIRLGSLERFARAFAPCGFERRALMPCYGLAEGTLMVSGGTAGQPLISKYVDKAELTHRRIADAAGRAGQPIVACGHTHADLGQDVRIVDEVSHRTCEAGTVGEVWVKGPSVAQGYWGRVEQSLEVFDAHVAESGEGGFMRTGDLGFIADGQLYITGRIKDVIIVRGSNHYPQDLEATVESTDPAINAAGVAAFGFRDECSDEERVCIVAEIARTSLRKVDMPALVQAIRRRVLETHEIVVSDVVLIRPSSLPKSSSGKVQRSLCRELYLANELALAYGQAPGDESMPRYAPAPAAARVAVAENG</sequence>
<dbReference type="PANTHER" id="PTHR22754:SF32">
    <property type="entry name" value="DISCO-INTERACTING PROTEIN 2"/>
    <property type="match status" value="1"/>
</dbReference>
<dbReference type="InterPro" id="IPR000873">
    <property type="entry name" value="AMP-dep_synth/lig_dom"/>
</dbReference>
<evidence type="ECO:0000256" key="2">
    <source>
        <dbReference type="ARBA" id="ARBA00022598"/>
    </source>
</evidence>
<comment type="similarity">
    <text evidence="1">Belongs to the ATP-dependent AMP-binding enzyme family.</text>
</comment>
<dbReference type="Pfam" id="PF23024">
    <property type="entry name" value="AMP-dom_DIP2-like"/>
    <property type="match status" value="1"/>
</dbReference>
<dbReference type="RefSeq" id="WP_200612843.1">
    <property type="nucleotide sequence ID" value="NZ_CP071518.1"/>
</dbReference>
<keyword evidence="2 7" id="KW-0436">Ligase</keyword>
<evidence type="ECO:0000313" key="8">
    <source>
        <dbReference type="Proteomes" id="UP000639274"/>
    </source>
</evidence>
<dbReference type="PANTHER" id="PTHR22754">
    <property type="entry name" value="DISCO-INTERACTING PROTEIN 2 DIP2 -RELATED"/>
    <property type="match status" value="1"/>
</dbReference>
<evidence type="ECO:0000259" key="5">
    <source>
        <dbReference type="Pfam" id="PF00501"/>
    </source>
</evidence>
<dbReference type="KEGG" id="lsf:I8J32_012900"/>
<keyword evidence="3" id="KW-0276">Fatty acid metabolism</keyword>
<keyword evidence="4" id="KW-0443">Lipid metabolism</keyword>
<dbReference type="InterPro" id="IPR045851">
    <property type="entry name" value="AMP-bd_C_sf"/>
</dbReference>
<name>A0A975AS60_9GAMM</name>
<accession>A0A975AS60</accession>
<protein>
    <submittedName>
        <fullName evidence="7">Fatty acyl-AMP ligase</fullName>
    </submittedName>
</protein>
<dbReference type="SUPFAM" id="SSF56801">
    <property type="entry name" value="Acetyl-CoA synthetase-like"/>
    <property type="match status" value="1"/>
</dbReference>
<evidence type="ECO:0000256" key="4">
    <source>
        <dbReference type="ARBA" id="ARBA00023098"/>
    </source>
</evidence>
<dbReference type="GO" id="GO:0005886">
    <property type="term" value="C:plasma membrane"/>
    <property type="evidence" value="ECO:0007669"/>
    <property type="project" value="TreeGrafter"/>
</dbReference>
<dbReference type="AlphaFoldDB" id="A0A975AS60"/>
<reference evidence="7 8" key="1">
    <citation type="submission" date="2021-03" db="EMBL/GenBank/DDBJ databases">
        <title>Lysobacter sp. nov. isolated from soil of gangwondo yeongwol, south Korea.</title>
        <authorList>
            <person name="Kim K.R."/>
            <person name="Kim K.H."/>
            <person name="Jeon C.O."/>
        </authorList>
    </citation>
    <scope>NUCLEOTIDE SEQUENCE [LARGE SCALE GENOMIC DNA]</scope>
    <source>
        <strain evidence="7 8">R19</strain>
    </source>
</reference>
<evidence type="ECO:0000256" key="1">
    <source>
        <dbReference type="ARBA" id="ARBA00006432"/>
    </source>
</evidence>
<dbReference type="Gene3D" id="3.30.300.30">
    <property type="match status" value="1"/>
</dbReference>
<dbReference type="InterPro" id="IPR040097">
    <property type="entry name" value="FAAL/FAAC"/>
</dbReference>
<dbReference type="PROSITE" id="PS00455">
    <property type="entry name" value="AMP_BINDING"/>
    <property type="match status" value="1"/>
</dbReference>
<evidence type="ECO:0000256" key="3">
    <source>
        <dbReference type="ARBA" id="ARBA00022832"/>
    </source>
</evidence>
<organism evidence="7 8">
    <name type="scientific">Agrilutibacter solisilvae</name>
    <dbReference type="NCBI Taxonomy" id="2763317"/>
    <lineage>
        <taxon>Bacteria</taxon>
        <taxon>Pseudomonadati</taxon>
        <taxon>Pseudomonadota</taxon>
        <taxon>Gammaproteobacteria</taxon>
        <taxon>Lysobacterales</taxon>
        <taxon>Lysobacteraceae</taxon>
        <taxon>Agrilutibacter</taxon>
    </lineage>
</organism>
<proteinExistence type="inferred from homology"/>
<dbReference type="InterPro" id="IPR025110">
    <property type="entry name" value="AMP-bd_C"/>
</dbReference>
<dbReference type="Pfam" id="PF00501">
    <property type="entry name" value="AMP-binding"/>
    <property type="match status" value="1"/>
</dbReference>
<dbReference type="InterPro" id="IPR042099">
    <property type="entry name" value="ANL_N_sf"/>
</dbReference>
<dbReference type="GO" id="GO:0070566">
    <property type="term" value="F:adenylyltransferase activity"/>
    <property type="evidence" value="ECO:0007669"/>
    <property type="project" value="TreeGrafter"/>
</dbReference>
<dbReference type="InterPro" id="IPR020845">
    <property type="entry name" value="AMP-binding_CS"/>
</dbReference>
<dbReference type="Gene3D" id="3.40.50.12780">
    <property type="entry name" value="N-terminal domain of ligase-like"/>
    <property type="match status" value="1"/>
</dbReference>
<evidence type="ECO:0000259" key="6">
    <source>
        <dbReference type="Pfam" id="PF23024"/>
    </source>
</evidence>
<dbReference type="CDD" id="cd05931">
    <property type="entry name" value="FAAL"/>
    <property type="match status" value="1"/>
</dbReference>
<keyword evidence="8" id="KW-1185">Reference proteome</keyword>
<feature type="domain" description="AMP-binding enzyme C-terminal" evidence="6">
    <location>
        <begin position="474"/>
        <end position="588"/>
    </location>
</feature>
<dbReference type="GO" id="GO:0006633">
    <property type="term" value="P:fatty acid biosynthetic process"/>
    <property type="evidence" value="ECO:0007669"/>
    <property type="project" value="TreeGrafter"/>
</dbReference>
<gene>
    <name evidence="7" type="ORF">I8J32_012900</name>
</gene>
<evidence type="ECO:0000313" key="7">
    <source>
        <dbReference type="EMBL" id="QSX77635.1"/>
    </source>
</evidence>
<dbReference type="EMBL" id="CP071518">
    <property type="protein sequence ID" value="QSX77635.1"/>
    <property type="molecule type" value="Genomic_DNA"/>
</dbReference>
<feature type="domain" description="AMP-dependent synthetase/ligase" evidence="5">
    <location>
        <begin position="43"/>
        <end position="430"/>
    </location>
</feature>